<name>A0A515DDM5_9BURK</name>
<keyword evidence="4" id="KW-0233">DNA recombination</keyword>
<dbReference type="InterPro" id="IPR013762">
    <property type="entry name" value="Integrase-like_cat_sf"/>
</dbReference>
<dbReference type="InterPro" id="IPR053876">
    <property type="entry name" value="Phage_int_M"/>
</dbReference>
<dbReference type="Proteomes" id="UP000316798">
    <property type="component" value="Chromosome"/>
</dbReference>
<protein>
    <submittedName>
        <fullName evidence="6">Site-specific integrase</fullName>
    </submittedName>
</protein>
<dbReference type="OrthoDB" id="9775880at2"/>
<dbReference type="Gene3D" id="3.30.160.390">
    <property type="entry name" value="Integrase, DNA-binding domain"/>
    <property type="match status" value="1"/>
</dbReference>
<dbReference type="CDD" id="cd00801">
    <property type="entry name" value="INT_P4_C"/>
    <property type="match status" value="1"/>
</dbReference>
<dbReference type="GO" id="GO:0003677">
    <property type="term" value="F:DNA binding"/>
    <property type="evidence" value="ECO:0007669"/>
    <property type="project" value="UniProtKB-KW"/>
</dbReference>
<dbReference type="Gene3D" id="1.10.443.10">
    <property type="entry name" value="Intergrase catalytic core"/>
    <property type="match status" value="1"/>
</dbReference>
<dbReference type="Pfam" id="PF22022">
    <property type="entry name" value="Phage_int_M"/>
    <property type="match status" value="1"/>
</dbReference>
<dbReference type="PROSITE" id="PS51898">
    <property type="entry name" value="TYR_RECOMBINASE"/>
    <property type="match status" value="1"/>
</dbReference>
<dbReference type="KEGG" id="rhf:EUB48_15390"/>
<organism evidence="6 7">
    <name type="scientific">Rhodoferax sediminis</name>
    <dbReference type="NCBI Taxonomy" id="2509614"/>
    <lineage>
        <taxon>Bacteria</taxon>
        <taxon>Pseudomonadati</taxon>
        <taxon>Pseudomonadota</taxon>
        <taxon>Betaproteobacteria</taxon>
        <taxon>Burkholderiales</taxon>
        <taxon>Comamonadaceae</taxon>
        <taxon>Rhodoferax</taxon>
    </lineage>
</organism>
<dbReference type="InterPro" id="IPR038488">
    <property type="entry name" value="Integrase_DNA-bd_sf"/>
</dbReference>
<dbReference type="AlphaFoldDB" id="A0A515DDM5"/>
<dbReference type="Gene3D" id="1.10.150.130">
    <property type="match status" value="1"/>
</dbReference>
<dbReference type="InterPro" id="IPR025166">
    <property type="entry name" value="Integrase_DNA_bind_dom"/>
</dbReference>
<evidence type="ECO:0000313" key="6">
    <source>
        <dbReference type="EMBL" id="QDL38516.1"/>
    </source>
</evidence>
<dbReference type="EMBL" id="CP035503">
    <property type="protein sequence ID" value="QDL38516.1"/>
    <property type="molecule type" value="Genomic_DNA"/>
</dbReference>
<dbReference type="Pfam" id="PF00589">
    <property type="entry name" value="Phage_integrase"/>
    <property type="match status" value="1"/>
</dbReference>
<dbReference type="RefSeq" id="WP_142819963.1">
    <property type="nucleotide sequence ID" value="NZ_CP035503.1"/>
</dbReference>
<keyword evidence="2" id="KW-0229">DNA integration</keyword>
<dbReference type="GO" id="GO:0015074">
    <property type="term" value="P:DNA integration"/>
    <property type="evidence" value="ECO:0007669"/>
    <property type="project" value="UniProtKB-KW"/>
</dbReference>
<feature type="domain" description="Tyr recombinase" evidence="5">
    <location>
        <begin position="214"/>
        <end position="387"/>
    </location>
</feature>
<dbReference type="Pfam" id="PF13356">
    <property type="entry name" value="Arm-DNA-bind_3"/>
    <property type="match status" value="1"/>
</dbReference>
<accession>A0A515DDM5</accession>
<dbReference type="SUPFAM" id="SSF56349">
    <property type="entry name" value="DNA breaking-rejoining enzymes"/>
    <property type="match status" value="1"/>
</dbReference>
<dbReference type="PANTHER" id="PTHR30629">
    <property type="entry name" value="PROPHAGE INTEGRASE"/>
    <property type="match status" value="1"/>
</dbReference>
<evidence type="ECO:0000256" key="2">
    <source>
        <dbReference type="ARBA" id="ARBA00022908"/>
    </source>
</evidence>
<proteinExistence type="inferred from homology"/>
<evidence type="ECO:0000256" key="4">
    <source>
        <dbReference type="ARBA" id="ARBA00023172"/>
    </source>
</evidence>
<dbReference type="InterPro" id="IPR002104">
    <property type="entry name" value="Integrase_catalytic"/>
</dbReference>
<dbReference type="InterPro" id="IPR050808">
    <property type="entry name" value="Phage_Integrase"/>
</dbReference>
<dbReference type="InterPro" id="IPR010998">
    <property type="entry name" value="Integrase_recombinase_N"/>
</dbReference>
<comment type="similarity">
    <text evidence="1">Belongs to the 'phage' integrase family.</text>
</comment>
<sequence length="412" mass="46408">MAGGIEKLTALKVARLSKPGRYGDGKGLCLQITKTGVKSWVFRFERDGKERLMGLGPLHTVSLADAREKARVARASLIEGIDPLAKRHEAVASNKAEQASNLDFDTCVRLYIASREAEWKNPKHRQQWENSLKMHVSPHFGAIHARRIDTPLVLKALEPIWKTKTETASRIRERIERVLSWATTRGYREGDNPARWNGHLEELLSKPSKLKKVQHHPALPFAEIGDFFKAVKAEKGVGARALEFTILTACRTGEVLGALWHEVDLENRQWTIPPERMKASRPHRIPLVAATVALLKQQVGQDPTFVFPGAKQGKSISNMAMLMVLRRMKRDDLTVHGFRSTFRDWAAECTDYPSEMAELSLAHTVGTAVENAYRRSDLFERRRQLMQDWATWCSTPGVKPKTPIGSAEEVVS</sequence>
<dbReference type="GO" id="GO:0006310">
    <property type="term" value="P:DNA recombination"/>
    <property type="evidence" value="ECO:0007669"/>
    <property type="project" value="UniProtKB-KW"/>
</dbReference>
<gene>
    <name evidence="6" type="ORF">EUB48_15390</name>
</gene>
<evidence type="ECO:0000259" key="5">
    <source>
        <dbReference type="PROSITE" id="PS51898"/>
    </source>
</evidence>
<dbReference type="PANTHER" id="PTHR30629:SF2">
    <property type="entry name" value="PROPHAGE INTEGRASE INTS-RELATED"/>
    <property type="match status" value="1"/>
</dbReference>
<keyword evidence="3" id="KW-0238">DNA-binding</keyword>
<evidence type="ECO:0000256" key="3">
    <source>
        <dbReference type="ARBA" id="ARBA00023125"/>
    </source>
</evidence>
<reference evidence="6 7" key="1">
    <citation type="submission" date="2019-01" db="EMBL/GenBank/DDBJ databases">
        <title>Genomic insights into a novel species Rhodoferax sp.</title>
        <authorList>
            <person name="Jin L."/>
        </authorList>
    </citation>
    <scope>NUCLEOTIDE SEQUENCE [LARGE SCALE GENOMIC DNA]</scope>
    <source>
        <strain evidence="6 7">CHu59-6-5</strain>
    </source>
</reference>
<evidence type="ECO:0000313" key="7">
    <source>
        <dbReference type="Proteomes" id="UP000316798"/>
    </source>
</evidence>
<keyword evidence="7" id="KW-1185">Reference proteome</keyword>
<evidence type="ECO:0000256" key="1">
    <source>
        <dbReference type="ARBA" id="ARBA00008857"/>
    </source>
</evidence>
<dbReference type="InterPro" id="IPR011010">
    <property type="entry name" value="DNA_brk_join_enz"/>
</dbReference>